<dbReference type="PRINTS" id="PR00480">
    <property type="entry name" value="ASTACIN"/>
</dbReference>
<dbReference type="GO" id="GO:0008270">
    <property type="term" value="F:zinc ion binding"/>
    <property type="evidence" value="ECO:0007669"/>
    <property type="project" value="UniProtKB-UniRule"/>
</dbReference>
<evidence type="ECO:0000256" key="1">
    <source>
        <dbReference type="PROSITE-ProRule" id="PRU01211"/>
    </source>
</evidence>
<reference evidence="3" key="1">
    <citation type="submission" date="2022-08" db="UniProtKB">
        <authorList>
            <consortium name="EnsemblMetazoa"/>
        </authorList>
    </citation>
    <scope>IDENTIFICATION</scope>
    <source>
        <strain evidence="3">EBRO</strain>
    </source>
</reference>
<dbReference type="PANTHER" id="PTHR10127:SF814">
    <property type="entry name" value="MEPRIN A SUBUNIT BETA"/>
    <property type="match status" value="1"/>
</dbReference>
<feature type="chain" id="PRO_5036529347" description="Metalloendopeptidase" evidence="2">
    <location>
        <begin position="29"/>
        <end position="263"/>
    </location>
</feature>
<dbReference type="InterPro" id="IPR001506">
    <property type="entry name" value="Peptidase_M12A"/>
</dbReference>
<dbReference type="VEuPathDB" id="VectorBase:AATE009485"/>
<evidence type="ECO:0000313" key="3">
    <source>
        <dbReference type="EnsemblMetazoa" id="AATE009485-PA.1"/>
    </source>
</evidence>
<feature type="signal peptide" evidence="2">
    <location>
        <begin position="1"/>
        <end position="28"/>
    </location>
</feature>
<keyword evidence="1 2" id="KW-0479">Metal-binding</keyword>
<dbReference type="InterPro" id="IPR024079">
    <property type="entry name" value="MetalloPept_cat_dom_sf"/>
</dbReference>
<keyword evidence="2" id="KW-0732">Signal</keyword>
<dbReference type="InterPro" id="IPR034035">
    <property type="entry name" value="Astacin-like_dom"/>
</dbReference>
<dbReference type="Pfam" id="PF01400">
    <property type="entry name" value="Astacin"/>
    <property type="match status" value="1"/>
</dbReference>
<dbReference type="EC" id="3.4.24.-" evidence="2"/>
<feature type="binding site" evidence="1">
    <location>
        <position position="149"/>
    </location>
    <ligand>
        <name>Zn(2+)</name>
        <dbReference type="ChEBI" id="CHEBI:29105"/>
        <note>catalytic</note>
    </ligand>
</feature>
<dbReference type="GO" id="GO:0004222">
    <property type="term" value="F:metalloendopeptidase activity"/>
    <property type="evidence" value="ECO:0007669"/>
    <property type="project" value="UniProtKB-UniRule"/>
</dbReference>
<feature type="binding site" evidence="1">
    <location>
        <position position="159"/>
    </location>
    <ligand>
        <name>Zn(2+)</name>
        <dbReference type="ChEBI" id="CHEBI:29105"/>
        <note>catalytic</note>
    </ligand>
</feature>
<dbReference type="AlphaFoldDB" id="A0A182J1C7"/>
<dbReference type="SMART" id="SM00235">
    <property type="entry name" value="ZnMc"/>
    <property type="match status" value="1"/>
</dbReference>
<keyword evidence="1" id="KW-1015">Disulfide bond</keyword>
<accession>A0A182J1C7</accession>
<dbReference type="InterPro" id="IPR006026">
    <property type="entry name" value="Peptidase_Metallo"/>
</dbReference>
<dbReference type="STRING" id="41427.A0A182J1C7"/>
<dbReference type="PROSITE" id="PS51864">
    <property type="entry name" value="ASTACIN"/>
    <property type="match status" value="1"/>
</dbReference>
<sequence>LAKGGTMKVLLILLVSVLVLEGLVKVEAKRYEEIGGRHQGDIMLTNTQQDAAEAGGTSIVQDAYKWVKGIVPYEIDTVFSKPQVEQILQAMGEITSRSCVRFVKRAGHREFLNITGSPTGCWATLGMNALSNQVNLHPEGCMRTGEIVHQLLHVLGLTHPQSRPDRDFYVLVQQDSIDPPQAHNLDKYQQGVIDDFGIPYDYESILHCLPDAFGSTTSDRASVVPLDNVDIGQREAMSLKDVRKLNKMYDYDFCGICVRDHCN</sequence>
<name>A0A182J1C7_ANOAO</name>
<keyword evidence="2" id="KW-0378">Hydrolase</keyword>
<keyword evidence="2" id="KW-0645">Protease</keyword>
<dbReference type="Gene3D" id="3.40.390.10">
    <property type="entry name" value="Collagenase (Catalytic Domain)"/>
    <property type="match status" value="1"/>
</dbReference>
<keyword evidence="2" id="KW-0482">Metalloprotease</keyword>
<protein>
    <recommendedName>
        <fullName evidence="2">Metalloendopeptidase</fullName>
        <ecNumber evidence="2">3.4.24.-</ecNumber>
    </recommendedName>
</protein>
<dbReference type="CDD" id="cd04280">
    <property type="entry name" value="ZnMc_astacin_like"/>
    <property type="match status" value="1"/>
</dbReference>
<proteinExistence type="predicted"/>
<organism evidence="3">
    <name type="scientific">Anopheles atroparvus</name>
    <name type="common">European mosquito</name>
    <dbReference type="NCBI Taxonomy" id="41427"/>
    <lineage>
        <taxon>Eukaryota</taxon>
        <taxon>Metazoa</taxon>
        <taxon>Ecdysozoa</taxon>
        <taxon>Arthropoda</taxon>
        <taxon>Hexapoda</taxon>
        <taxon>Insecta</taxon>
        <taxon>Pterygota</taxon>
        <taxon>Neoptera</taxon>
        <taxon>Endopterygota</taxon>
        <taxon>Diptera</taxon>
        <taxon>Nematocera</taxon>
        <taxon>Culicoidea</taxon>
        <taxon>Culicidae</taxon>
        <taxon>Anophelinae</taxon>
        <taxon>Anopheles</taxon>
    </lineage>
</organism>
<dbReference type="PANTHER" id="PTHR10127">
    <property type="entry name" value="DISCOIDIN, CUB, EGF, LAMININ , AND ZINC METALLOPROTEASE DOMAIN CONTAINING"/>
    <property type="match status" value="1"/>
</dbReference>
<dbReference type="GO" id="GO:0006508">
    <property type="term" value="P:proteolysis"/>
    <property type="evidence" value="ECO:0007669"/>
    <property type="project" value="UniProtKB-KW"/>
</dbReference>
<dbReference type="SUPFAM" id="SSF55486">
    <property type="entry name" value="Metalloproteases ('zincins'), catalytic domain"/>
    <property type="match status" value="1"/>
</dbReference>
<comment type="cofactor">
    <cofactor evidence="1 2">
        <name>Zn(2+)</name>
        <dbReference type="ChEBI" id="CHEBI:29105"/>
    </cofactor>
    <text evidence="1 2">Binds 1 zinc ion per subunit.</text>
</comment>
<keyword evidence="1 2" id="KW-0862">Zinc</keyword>
<comment type="caution">
    <text evidence="1">Lacks conserved residue(s) required for the propagation of feature annotation.</text>
</comment>
<evidence type="ECO:0000256" key="2">
    <source>
        <dbReference type="RuleBase" id="RU361183"/>
    </source>
</evidence>
<dbReference type="EnsemblMetazoa" id="AATE009485-RA">
    <property type="protein sequence ID" value="AATE009485-PA.1"/>
    <property type="gene ID" value="AATE009485"/>
</dbReference>
<feature type="binding site" evidence="1">
    <location>
        <position position="153"/>
    </location>
    <ligand>
        <name>Zn(2+)</name>
        <dbReference type="ChEBI" id="CHEBI:29105"/>
        <note>catalytic</note>
    </ligand>
</feature>
<feature type="disulfide bond" evidence="1">
    <location>
        <begin position="99"/>
        <end position="254"/>
    </location>
</feature>